<dbReference type="PANTHER" id="PTHR43510">
    <property type="entry name" value="AMINOTRANSFERASE FUNCTION, HYPOTHETICAL (EUROFUNG)"/>
    <property type="match status" value="1"/>
</dbReference>
<dbReference type="SUPFAM" id="SSF53383">
    <property type="entry name" value="PLP-dependent transferases"/>
    <property type="match status" value="1"/>
</dbReference>
<name>A0AAE4EB92_9ENTR</name>
<organism evidence="3 4">
    <name type="scientific">Enterobacter hormaechei subsp. steigerwaltii</name>
    <dbReference type="NCBI Taxonomy" id="299766"/>
    <lineage>
        <taxon>Bacteria</taxon>
        <taxon>Pseudomonadati</taxon>
        <taxon>Pseudomonadota</taxon>
        <taxon>Gammaproteobacteria</taxon>
        <taxon>Enterobacterales</taxon>
        <taxon>Enterobacteriaceae</taxon>
        <taxon>Enterobacter</taxon>
        <taxon>Enterobacter cloacae complex</taxon>
    </lineage>
</organism>
<dbReference type="Proteomes" id="UP001182277">
    <property type="component" value="Unassembled WGS sequence"/>
</dbReference>
<evidence type="ECO:0000313" key="4">
    <source>
        <dbReference type="Proteomes" id="UP001182277"/>
    </source>
</evidence>
<feature type="domain" description="Aminotransferase class I/classII large" evidence="2">
    <location>
        <begin position="56"/>
        <end position="356"/>
    </location>
</feature>
<dbReference type="NCBIfam" id="NF005593">
    <property type="entry name" value="PRK07324.1"/>
    <property type="match status" value="1"/>
</dbReference>
<dbReference type="Pfam" id="PF00155">
    <property type="entry name" value="Aminotran_1_2"/>
    <property type="match status" value="1"/>
</dbReference>
<dbReference type="EMBL" id="JARDRS010000057">
    <property type="protein sequence ID" value="MDS0022281.1"/>
    <property type="molecule type" value="Genomic_DNA"/>
</dbReference>
<dbReference type="EC" id="2.6.1.-" evidence="1"/>
<dbReference type="PANTHER" id="PTHR43510:SF1">
    <property type="entry name" value="AMINOTRANSFERASE FUNCTION, HYPOTHETICAL (EUROFUNG)"/>
    <property type="match status" value="1"/>
</dbReference>
<dbReference type="GO" id="GO:0030170">
    <property type="term" value="F:pyridoxal phosphate binding"/>
    <property type="evidence" value="ECO:0007669"/>
    <property type="project" value="InterPro"/>
</dbReference>
<accession>A0AAE4EB92</accession>
<comment type="similarity">
    <text evidence="1">Belongs to the class-I pyridoxal-phosphate-dependent aminotransferase family.</text>
</comment>
<gene>
    <name evidence="3" type="ORF">PTZ61_26835</name>
</gene>
<dbReference type="Gene3D" id="3.40.640.10">
    <property type="entry name" value="Type I PLP-dependent aspartate aminotransferase-like (Major domain)"/>
    <property type="match status" value="1"/>
</dbReference>
<dbReference type="PROSITE" id="PS00105">
    <property type="entry name" value="AA_TRANSFER_CLASS_1"/>
    <property type="match status" value="1"/>
</dbReference>
<dbReference type="RefSeq" id="WP_044784870.1">
    <property type="nucleotide sequence ID" value="NZ_JARDRS010000057.1"/>
</dbReference>
<dbReference type="InterPro" id="IPR004838">
    <property type="entry name" value="NHTrfase_class1_PyrdxlP-BS"/>
</dbReference>
<dbReference type="InterPro" id="IPR004839">
    <property type="entry name" value="Aminotransferase_I/II_large"/>
</dbReference>
<dbReference type="AlphaFoldDB" id="A0AAE4EB92"/>
<dbReference type="CDD" id="cd00609">
    <property type="entry name" value="AAT_like"/>
    <property type="match status" value="1"/>
</dbReference>
<comment type="cofactor">
    <cofactor evidence="1">
        <name>pyridoxal 5'-phosphate</name>
        <dbReference type="ChEBI" id="CHEBI:597326"/>
    </cofactor>
</comment>
<dbReference type="InterPro" id="IPR015424">
    <property type="entry name" value="PyrdxlP-dep_Trfase"/>
</dbReference>
<comment type="caution">
    <text evidence="3">The sequence shown here is derived from an EMBL/GenBank/DDBJ whole genome shotgun (WGS) entry which is preliminary data.</text>
</comment>
<evidence type="ECO:0000259" key="2">
    <source>
        <dbReference type="Pfam" id="PF00155"/>
    </source>
</evidence>
<keyword evidence="1" id="KW-0808">Transferase</keyword>
<dbReference type="InterPro" id="IPR015421">
    <property type="entry name" value="PyrdxlP-dep_Trfase_major"/>
</dbReference>
<evidence type="ECO:0000313" key="3">
    <source>
        <dbReference type="EMBL" id="MDS0022281.1"/>
    </source>
</evidence>
<proteinExistence type="inferred from homology"/>
<sequence>MKIRPFGVEQWMNEWETRCEYNLAETCVESLTMQQLLDMTGKTREVLEDMLNIKMTYGHITGSERLRQLISEQYSKQSSENILITHGAIGANALIYETLVEPGDTVISVLPTYQQHYSIPASYGAVVKILPLREENGFLPDLAELKSLIDDKTKLIAINNPNNPTGALIDEALLHDIIEVARSAGAWLLCDEVYRGTDQDGDGYTAAMADLYEKGISTASMSKAYSLAGLRLGWIAGPVELLKEVEVHRDYNTVSVGILDDYFATLALENRDKILARNQKMLHDNLKTLDAWVSNEPLVSYVKPRAGTTALLKYELPLSSREFCVRLLERYGVMFTPGEALDMEGYLRIGFANNSEVMKQGLILVSRFIRELAEENR</sequence>
<keyword evidence="1 3" id="KW-0032">Aminotransferase</keyword>
<dbReference type="InterPro" id="IPR015422">
    <property type="entry name" value="PyrdxlP-dep_Trfase_small"/>
</dbReference>
<dbReference type="GO" id="GO:0008483">
    <property type="term" value="F:transaminase activity"/>
    <property type="evidence" value="ECO:0007669"/>
    <property type="project" value="UniProtKB-KW"/>
</dbReference>
<protein>
    <recommendedName>
        <fullName evidence="1">Aminotransferase</fullName>
        <ecNumber evidence="1">2.6.1.-</ecNumber>
    </recommendedName>
</protein>
<evidence type="ECO:0000256" key="1">
    <source>
        <dbReference type="RuleBase" id="RU000481"/>
    </source>
</evidence>
<dbReference type="Gene3D" id="3.90.1150.10">
    <property type="entry name" value="Aspartate Aminotransferase, domain 1"/>
    <property type="match status" value="1"/>
</dbReference>
<reference evidence="3" key="1">
    <citation type="submission" date="2023-02" db="EMBL/GenBank/DDBJ databases">
        <title>NDM-1 &amp; ACT-7 co producing ST 133 Enterobacter.</title>
        <authorList>
            <person name="Halder G."/>
            <person name="Chaudhuri B."/>
            <person name="Dutta S."/>
        </authorList>
    </citation>
    <scope>NUCLEOTIDE SEQUENCE</scope>
    <source>
        <strain evidence="3">PEER 323</strain>
    </source>
</reference>